<dbReference type="InterPro" id="IPR043129">
    <property type="entry name" value="ATPase_NBD"/>
</dbReference>
<evidence type="ECO:0000256" key="2">
    <source>
        <dbReference type="ARBA" id="ARBA00022741"/>
    </source>
</evidence>
<dbReference type="InterPro" id="IPR029047">
    <property type="entry name" value="HSP70_peptide-bd_sf"/>
</dbReference>
<protein>
    <submittedName>
        <fullName evidence="4">Uncharacterized protein</fullName>
    </submittedName>
</protein>
<dbReference type="SUPFAM" id="SSF53067">
    <property type="entry name" value="Actin-like ATPase domain"/>
    <property type="match status" value="2"/>
</dbReference>
<dbReference type="Gene3D" id="2.60.34.10">
    <property type="entry name" value="Substrate Binding Domain Of DNAk, Chain A, domain 1"/>
    <property type="match status" value="1"/>
</dbReference>
<comment type="similarity">
    <text evidence="1">Belongs to the heat shock protein 70 family.</text>
</comment>
<dbReference type="Gene3D" id="3.90.640.10">
    <property type="entry name" value="Actin, Chain A, domain 4"/>
    <property type="match status" value="1"/>
</dbReference>
<dbReference type="Gene3D" id="3.30.420.40">
    <property type="match status" value="2"/>
</dbReference>
<dbReference type="SUPFAM" id="SSF100920">
    <property type="entry name" value="Heat shock protein 70kD (HSP70), peptide-binding domain"/>
    <property type="match status" value="1"/>
</dbReference>
<dbReference type="FunFam" id="3.30.420.40:FF:000028">
    <property type="entry name" value="heat shock 70 kDa protein-like"/>
    <property type="match status" value="1"/>
</dbReference>
<accession>A0A6C0ISH0</accession>
<proteinExistence type="inferred from homology"/>
<dbReference type="InterPro" id="IPR013126">
    <property type="entry name" value="Hsp_70_fam"/>
</dbReference>
<dbReference type="PRINTS" id="PR00301">
    <property type="entry name" value="HEATSHOCK70"/>
</dbReference>
<dbReference type="InterPro" id="IPR018181">
    <property type="entry name" value="Heat_shock_70_CS"/>
</dbReference>
<dbReference type="Pfam" id="PF00012">
    <property type="entry name" value="HSP70"/>
    <property type="match status" value="1"/>
</dbReference>
<evidence type="ECO:0000256" key="3">
    <source>
        <dbReference type="ARBA" id="ARBA00022840"/>
    </source>
</evidence>
<organism evidence="4">
    <name type="scientific">viral metagenome</name>
    <dbReference type="NCBI Taxonomy" id="1070528"/>
    <lineage>
        <taxon>unclassified sequences</taxon>
        <taxon>metagenomes</taxon>
        <taxon>organismal metagenomes</taxon>
    </lineage>
</organism>
<dbReference type="EMBL" id="MN740254">
    <property type="protein sequence ID" value="QHT96158.1"/>
    <property type="molecule type" value="Genomic_DNA"/>
</dbReference>
<dbReference type="GO" id="GO:0005524">
    <property type="term" value="F:ATP binding"/>
    <property type="evidence" value="ECO:0007669"/>
    <property type="project" value="UniProtKB-KW"/>
</dbReference>
<reference evidence="4" key="1">
    <citation type="journal article" date="2020" name="Nature">
        <title>Giant virus diversity and host interactions through global metagenomics.</title>
        <authorList>
            <person name="Schulz F."/>
            <person name="Roux S."/>
            <person name="Paez-Espino D."/>
            <person name="Jungbluth S."/>
            <person name="Walsh D.A."/>
            <person name="Denef V.J."/>
            <person name="McMahon K.D."/>
            <person name="Konstantinidis K.T."/>
            <person name="Eloe-Fadrosh E.A."/>
            <person name="Kyrpides N.C."/>
            <person name="Woyke T."/>
        </authorList>
    </citation>
    <scope>NUCLEOTIDE SEQUENCE</scope>
    <source>
        <strain evidence="4">GVMAG-M-3300024302-11</strain>
    </source>
</reference>
<dbReference type="AlphaFoldDB" id="A0A6C0ISH0"/>
<sequence length="734" mass="84250">MESKYNTLTIGIDFGTTNTVISFYKKNPEIFKDSIKDTIPTKIFFDTKISCGNYIPIELDGNSKMIVSNFKTKIGSGFEFDYNNKTLTDIDIITIFFNHLKELLDTRFPNTVFNSVLTVPSNFNDNQRKLLMSIAENVGFKVLRLINEPTAAAFAYGLNNMEECKILVVDIGGGTLDMTLLEIDDNFFETIDSVGVNDLGGNDFTNAIYNDCLSEFKTNYKVVNKDLLISQTKLIQLLYKCNKAKEKLSWVDSCQIEIKNFYTNITEIDGIITNKRVDLVYNLDKQKFKIISKNILDRIRRKLTPFKKDLNIDKLILVGGTSKLEVVQELLSNELGLDPIIHNQLHNVVALGACYYGAFIQGELSNDDIILVDNLPLSLGIETAEGNFSIIIPKNTPLPVTRSQKYTIDTPGEEEVIIKVYQGERTIATNNFLMGEFVFNKISKVGVPIINITFKVDINGLINISIEDKHSGQSNDILIRNINQSIKNIDDIIKEANDFKEIDEQSRVKAHLFYKIEIRIETILNNIKNNNLMAKSKKDDTITYLLSELDTLREKSIQELIKLDQKIDEEYFTVLQSGNIEEKPDFFNNKLDDNNELNIEETIKKEKLEFLQNKIDFYMTKNITDFQRECLNKITDLLINGSINNIDIDEKIEYIKELFKENDKDELIQLCLFLKEELENHNLDINEKQSTMLSKIVSKYLEMMNNTCDNTKNSINYKEEIINLNKLCEDIIKN</sequence>
<evidence type="ECO:0000256" key="1">
    <source>
        <dbReference type="ARBA" id="ARBA00007381"/>
    </source>
</evidence>
<dbReference type="PANTHER" id="PTHR19375">
    <property type="entry name" value="HEAT SHOCK PROTEIN 70KDA"/>
    <property type="match status" value="1"/>
</dbReference>
<name>A0A6C0ISH0_9ZZZZ</name>
<keyword evidence="2" id="KW-0547">Nucleotide-binding</keyword>
<keyword evidence="3" id="KW-0067">ATP-binding</keyword>
<dbReference type="GO" id="GO:0140662">
    <property type="term" value="F:ATP-dependent protein folding chaperone"/>
    <property type="evidence" value="ECO:0007669"/>
    <property type="project" value="InterPro"/>
</dbReference>
<evidence type="ECO:0000313" key="4">
    <source>
        <dbReference type="EMBL" id="QHT96158.1"/>
    </source>
</evidence>
<dbReference type="PROSITE" id="PS00329">
    <property type="entry name" value="HSP70_2"/>
    <property type="match status" value="1"/>
</dbReference>